<dbReference type="GO" id="GO:0051537">
    <property type="term" value="F:2 iron, 2 sulfur cluster binding"/>
    <property type="evidence" value="ECO:0007669"/>
    <property type="project" value="UniProtKB-KW"/>
</dbReference>
<dbReference type="CDD" id="cd03064">
    <property type="entry name" value="TRX_Fd_NuoE"/>
    <property type="match status" value="1"/>
</dbReference>
<feature type="region of interest" description="Disordered" evidence="8">
    <location>
        <begin position="188"/>
        <end position="211"/>
    </location>
</feature>
<dbReference type="PROSITE" id="PS01099">
    <property type="entry name" value="COMPLEX1_24K"/>
    <property type="match status" value="1"/>
</dbReference>
<feature type="binding site" evidence="7">
    <location>
        <position position="149"/>
    </location>
    <ligand>
        <name>[2Fe-2S] cluster</name>
        <dbReference type="ChEBI" id="CHEBI:190135"/>
    </ligand>
</feature>
<keyword evidence="5 7" id="KW-0411">Iron-sulfur</keyword>
<dbReference type="NCBIfam" id="TIGR01958">
    <property type="entry name" value="nuoE_fam"/>
    <property type="match status" value="1"/>
</dbReference>
<evidence type="ECO:0000256" key="3">
    <source>
        <dbReference type="ARBA" id="ARBA00022723"/>
    </source>
</evidence>
<evidence type="ECO:0000256" key="2">
    <source>
        <dbReference type="ARBA" id="ARBA00022714"/>
    </source>
</evidence>
<comment type="caution">
    <text evidence="9">The sequence shown here is derived from an EMBL/GenBank/DDBJ whole genome shotgun (WGS) entry which is preliminary data.</text>
</comment>
<dbReference type="InterPro" id="IPR041921">
    <property type="entry name" value="NuoE_N"/>
</dbReference>
<reference evidence="9 10" key="1">
    <citation type="submission" date="2017-08" db="EMBL/GenBank/DDBJ databases">
        <title>Infants hospitalized years apart are colonized by the same room-sourced microbial strains.</title>
        <authorList>
            <person name="Brooks B."/>
            <person name="Olm M.R."/>
            <person name="Firek B.A."/>
            <person name="Baker R."/>
            <person name="Thomas B.C."/>
            <person name="Morowitz M.J."/>
            <person name="Banfield J.F."/>
        </authorList>
    </citation>
    <scope>NUCLEOTIDE SEQUENCE [LARGE SCALE GENOMIC DNA]</scope>
    <source>
        <strain evidence="9">S2_018_000_R2_104</strain>
    </source>
</reference>
<keyword evidence="4 7" id="KW-0408">Iron</keyword>
<evidence type="ECO:0000313" key="10">
    <source>
        <dbReference type="Proteomes" id="UP000249557"/>
    </source>
</evidence>
<keyword evidence="2 7" id="KW-0001">2Fe-2S</keyword>
<evidence type="ECO:0000313" key="9">
    <source>
        <dbReference type="EMBL" id="PZO87276.1"/>
    </source>
</evidence>
<dbReference type="NCBIfam" id="NF005725">
    <property type="entry name" value="PRK07539.1-5"/>
    <property type="match status" value="1"/>
</dbReference>
<dbReference type="Pfam" id="PF01257">
    <property type="entry name" value="2Fe-2S_thioredx"/>
    <property type="match status" value="1"/>
</dbReference>
<keyword evidence="3 7" id="KW-0479">Metal-binding</keyword>
<dbReference type="InterPro" id="IPR042128">
    <property type="entry name" value="NuoE_dom"/>
</dbReference>
<feature type="binding site" evidence="7">
    <location>
        <position position="113"/>
    </location>
    <ligand>
        <name>[2Fe-2S] cluster</name>
        <dbReference type="ChEBI" id="CHEBI:190135"/>
    </ligand>
</feature>
<dbReference type="InterPro" id="IPR002023">
    <property type="entry name" value="NuoE-like"/>
</dbReference>
<dbReference type="Gene3D" id="3.40.30.10">
    <property type="entry name" value="Glutaredoxin"/>
    <property type="match status" value="1"/>
</dbReference>
<comment type="cofactor">
    <cofactor evidence="7">
        <name>[2Fe-2S] cluster</name>
        <dbReference type="ChEBI" id="CHEBI:190135"/>
    </cofactor>
    <text evidence="7">Binds 1 [2Fe-2S] cluster.</text>
</comment>
<accession>A0A2W5A0Z3</accession>
<name>A0A2W5A0Z3_9BACT</name>
<dbReference type="PANTHER" id="PTHR10371">
    <property type="entry name" value="NADH DEHYDROGENASE UBIQUINONE FLAVOPROTEIN 2, MITOCHONDRIAL"/>
    <property type="match status" value="1"/>
</dbReference>
<sequence>MKKKFELHADYQPASFSFKDQAKVDEIISRYPAGRQQSATMPLLDLAQRQVAEEGAAANPPYGGWIPRAAMDEIARIVDVPAMKVYEVATFYSMYNLAPVGKYLVQACTTTPCWLCGSAKVVEAIEKNLGVHMGESTADGLFSTMEVECLGACANAPMIQINDDFYEDLTPESMTSILESLKKGVVPPAGPQNGRNKAEAVGGSCTLKKAG</sequence>
<dbReference type="EMBL" id="QFNK01000065">
    <property type="protein sequence ID" value="PZO87276.1"/>
    <property type="molecule type" value="Genomic_DNA"/>
</dbReference>
<gene>
    <name evidence="9" type="ORF">DI626_04365</name>
</gene>
<evidence type="ECO:0000256" key="6">
    <source>
        <dbReference type="ARBA" id="ARBA00034078"/>
    </source>
</evidence>
<dbReference type="Gene3D" id="1.10.10.1590">
    <property type="entry name" value="NADH-quinone oxidoreductase subunit E"/>
    <property type="match status" value="1"/>
</dbReference>
<comment type="similarity">
    <text evidence="1">Belongs to the complex I 24 kDa subunit family.</text>
</comment>
<dbReference type="Proteomes" id="UP000249557">
    <property type="component" value="Unassembled WGS sequence"/>
</dbReference>
<proteinExistence type="inferred from homology"/>
<dbReference type="GO" id="GO:0046872">
    <property type="term" value="F:metal ion binding"/>
    <property type="evidence" value="ECO:0007669"/>
    <property type="project" value="UniProtKB-KW"/>
</dbReference>
<dbReference type="FunFam" id="3.40.30.10:FF:000022">
    <property type="entry name" value="NADH dehydrogenase flavoprotein 2, mitochondrial"/>
    <property type="match status" value="1"/>
</dbReference>
<protein>
    <submittedName>
        <fullName evidence="9">NADH-quinone oxidoreductase subunit NuoE</fullName>
    </submittedName>
</protein>
<evidence type="ECO:0000256" key="5">
    <source>
        <dbReference type="ARBA" id="ARBA00023014"/>
    </source>
</evidence>
<comment type="cofactor">
    <cofactor evidence="6">
        <name>[2Fe-2S] cluster</name>
        <dbReference type="ChEBI" id="CHEBI:190135"/>
    </cofactor>
</comment>
<dbReference type="InterPro" id="IPR036249">
    <property type="entry name" value="Thioredoxin-like_sf"/>
</dbReference>
<dbReference type="PANTHER" id="PTHR10371:SF3">
    <property type="entry name" value="NADH DEHYDROGENASE [UBIQUINONE] FLAVOPROTEIN 2, MITOCHONDRIAL"/>
    <property type="match status" value="1"/>
</dbReference>
<dbReference type="AlphaFoldDB" id="A0A2W5A0Z3"/>
<evidence type="ECO:0000256" key="8">
    <source>
        <dbReference type="SAM" id="MobiDB-lite"/>
    </source>
</evidence>
<feature type="binding site" evidence="7">
    <location>
        <position position="108"/>
    </location>
    <ligand>
        <name>[2Fe-2S] cluster</name>
        <dbReference type="ChEBI" id="CHEBI:190135"/>
    </ligand>
</feature>
<organism evidence="9 10">
    <name type="scientific">Micavibrio aeruginosavorus</name>
    <dbReference type="NCBI Taxonomy" id="349221"/>
    <lineage>
        <taxon>Bacteria</taxon>
        <taxon>Pseudomonadati</taxon>
        <taxon>Bdellovibrionota</taxon>
        <taxon>Bdellovibrionia</taxon>
        <taxon>Bdellovibrionales</taxon>
        <taxon>Pseudobdellovibrionaceae</taxon>
        <taxon>Micavibrio</taxon>
    </lineage>
</organism>
<evidence type="ECO:0000256" key="1">
    <source>
        <dbReference type="ARBA" id="ARBA00010643"/>
    </source>
</evidence>
<evidence type="ECO:0000256" key="4">
    <source>
        <dbReference type="ARBA" id="ARBA00023004"/>
    </source>
</evidence>
<evidence type="ECO:0000256" key="7">
    <source>
        <dbReference type="PIRSR" id="PIRSR000216-1"/>
    </source>
</evidence>
<feature type="binding site" evidence="7">
    <location>
        <position position="153"/>
    </location>
    <ligand>
        <name>[2Fe-2S] cluster</name>
        <dbReference type="ChEBI" id="CHEBI:190135"/>
    </ligand>
</feature>
<dbReference type="GO" id="GO:0003954">
    <property type="term" value="F:NADH dehydrogenase activity"/>
    <property type="evidence" value="ECO:0007669"/>
    <property type="project" value="TreeGrafter"/>
</dbReference>
<dbReference type="SUPFAM" id="SSF52833">
    <property type="entry name" value="Thioredoxin-like"/>
    <property type="match status" value="1"/>
</dbReference>
<dbReference type="PIRSF" id="PIRSF000216">
    <property type="entry name" value="NADH_DH_24kDa"/>
    <property type="match status" value="1"/>
</dbReference>